<accession>A0ABN6H511</accession>
<evidence type="ECO:0000313" key="2">
    <source>
        <dbReference type="Proteomes" id="UP001374893"/>
    </source>
</evidence>
<organism evidence="1 2">
    <name type="scientific">Haloferula helveola</name>
    <dbReference type="NCBI Taxonomy" id="490095"/>
    <lineage>
        <taxon>Bacteria</taxon>
        <taxon>Pseudomonadati</taxon>
        <taxon>Verrucomicrobiota</taxon>
        <taxon>Verrucomicrobiia</taxon>
        <taxon>Verrucomicrobiales</taxon>
        <taxon>Verrucomicrobiaceae</taxon>
        <taxon>Haloferula</taxon>
    </lineage>
</organism>
<dbReference type="RefSeq" id="WP_338685048.1">
    <property type="nucleotide sequence ID" value="NZ_AP024702.1"/>
</dbReference>
<gene>
    <name evidence="1" type="ORF">HAHE_26240</name>
</gene>
<dbReference type="Proteomes" id="UP001374893">
    <property type="component" value="Chromosome"/>
</dbReference>
<sequence>MRPWLALTVAVGIASGSEGDWCWSIPADAGVVVNSPESPWLQQLRLGAYAHHHSAFVDGEAAGSDFWYGRGSDWRRMRATVQAWALGCLGFTVHANVVEDEGRKGGGVEFDYQGLFLAWAELDLKKLVPAVPLDTWSVGYGKRKLKELNEEMDTSINAILTVERSSFAAQLVPFRQATGTTGIWTSGSLGRHRFLVGLYTTDASREFGNWTDGTLLVGGWSMDFSKELGLDEALFTIGGGVQDVDGRDEVYSPWEWVITPWARLRGECWALRVSAAFGENEGPSNTTGGAFYGFTVMPSYQLVKDRLEAVMRYQFVGSEAPRGVQLTSRYVREAGLSANEGIPLLAAGRGDELQSLYGGLVWTICPKRLTVLAGLEWERLESRDREIYSGLTGWFSTRVIF</sequence>
<dbReference type="Gene3D" id="2.40.160.10">
    <property type="entry name" value="Porin"/>
    <property type="match status" value="1"/>
</dbReference>
<proteinExistence type="predicted"/>
<evidence type="ECO:0008006" key="3">
    <source>
        <dbReference type="Google" id="ProtNLM"/>
    </source>
</evidence>
<reference evidence="1 2" key="1">
    <citation type="submission" date="2021-06" db="EMBL/GenBank/DDBJ databases">
        <title>Complete genome of Haloferula helveola possessing various polysaccharide degrading enzymes.</title>
        <authorList>
            <person name="Takami H."/>
            <person name="Huang C."/>
            <person name="Hamasaki K."/>
        </authorList>
    </citation>
    <scope>NUCLEOTIDE SEQUENCE [LARGE SCALE GENOMIC DNA]</scope>
    <source>
        <strain evidence="1 2">CN-1</strain>
    </source>
</reference>
<name>A0ABN6H511_9BACT</name>
<protein>
    <recommendedName>
        <fullName evidence="3">Porin</fullName>
    </recommendedName>
</protein>
<dbReference type="InterPro" id="IPR023614">
    <property type="entry name" value="Porin_dom_sf"/>
</dbReference>
<evidence type="ECO:0000313" key="1">
    <source>
        <dbReference type="EMBL" id="BCX48716.1"/>
    </source>
</evidence>
<keyword evidence="2" id="KW-1185">Reference proteome</keyword>
<dbReference type="EMBL" id="AP024702">
    <property type="protein sequence ID" value="BCX48716.1"/>
    <property type="molecule type" value="Genomic_DNA"/>
</dbReference>